<protein>
    <submittedName>
        <fullName evidence="1">Uncharacterized protein</fullName>
    </submittedName>
</protein>
<dbReference type="EMBL" id="SPUM01000148">
    <property type="protein sequence ID" value="TFW27579.1"/>
    <property type="molecule type" value="Genomic_DNA"/>
</dbReference>
<dbReference type="Proteomes" id="UP000297258">
    <property type="component" value="Unassembled WGS sequence"/>
</dbReference>
<dbReference type="OrthoDB" id="8758474at2"/>
<dbReference type="RefSeq" id="WP_135192068.1">
    <property type="nucleotide sequence ID" value="NZ_SPUM01000148.1"/>
</dbReference>
<organism evidence="1 2">
    <name type="scientific">Massilia horti</name>
    <dbReference type="NCBI Taxonomy" id="2562153"/>
    <lineage>
        <taxon>Bacteria</taxon>
        <taxon>Pseudomonadati</taxon>
        <taxon>Pseudomonadota</taxon>
        <taxon>Betaproteobacteria</taxon>
        <taxon>Burkholderiales</taxon>
        <taxon>Oxalobacteraceae</taxon>
        <taxon>Telluria group</taxon>
        <taxon>Massilia</taxon>
    </lineage>
</organism>
<dbReference type="AlphaFoldDB" id="A0A4Y9SQF1"/>
<proteinExistence type="predicted"/>
<name>A0A4Y9SQF1_9BURK</name>
<evidence type="ECO:0000313" key="2">
    <source>
        <dbReference type="Proteomes" id="UP000297258"/>
    </source>
</evidence>
<sequence>MPKKNEELDPETLELIQWCIEVEGWLVKGGATEKEAQDHIEEQVEWFTDLFYDGLTPEEAAKEALA</sequence>
<evidence type="ECO:0000313" key="1">
    <source>
        <dbReference type="EMBL" id="TFW27579.1"/>
    </source>
</evidence>
<accession>A0A4Y9SQF1</accession>
<keyword evidence="2" id="KW-1185">Reference proteome</keyword>
<reference evidence="1 2" key="1">
    <citation type="submission" date="2019-03" db="EMBL/GenBank/DDBJ databases">
        <title>Draft genome of Massilia hortus sp. nov., a novel bacterial species of the Oxalobacteraceae family.</title>
        <authorList>
            <person name="Peta V."/>
            <person name="Raths R."/>
            <person name="Bucking H."/>
        </authorList>
    </citation>
    <scope>NUCLEOTIDE SEQUENCE [LARGE SCALE GENOMIC DNA]</scope>
    <source>
        <strain evidence="1 2">ONC3</strain>
    </source>
</reference>
<comment type="caution">
    <text evidence="1">The sequence shown here is derived from an EMBL/GenBank/DDBJ whole genome shotgun (WGS) entry which is preliminary data.</text>
</comment>
<gene>
    <name evidence="1" type="ORF">E4O92_23510</name>
</gene>